<dbReference type="Gene3D" id="3.40.1360.10">
    <property type="match status" value="1"/>
</dbReference>
<dbReference type="EMBL" id="JAUHTC010000072">
    <property type="protein sequence ID" value="MDN4520319.1"/>
    <property type="molecule type" value="Genomic_DNA"/>
</dbReference>
<evidence type="ECO:0000313" key="3">
    <source>
        <dbReference type="EMBL" id="MDN4520319.1"/>
    </source>
</evidence>
<sequence>MVKHRGETQASAQCPAHDDSNPSLSISPRRDGKGVVLHCHAGCSTEDVMAALKLSMGDLFDDPKVRAIWSPQRDYRYPDGRVVHRKPGKVFPQSGNKVSTGAALFGSDRIGDAETVFVCEGEKDCEAIEVVGGAAVCSPMGAGKADRADWSPLRGKHVTIVADRDEPGRKHAAQVADLLDGVAASVRIVEAAVGKDAADHLTAGHTLDEFIRRELSGGANATPAAPDHAVDVDKPARRSVAAQVVDLARNEYTLGVTDTDEPFGVSATRPHIAMLLRGGRTGLRAELSRQFFALNDTVPSQQALADAGMVLEGFATRETPRRVYLRAGDSDGAVYLDMGDPDCHVIEIRGGSWRLTNTAPVLFRRTKLTGALPAPQAGDLSKLWEFVGVAEADRPLVVAWLIAALVQIDVPHPILGLLAEQGATKSTVTRVLVSLVDPSAVPLRQPPRDIDGWTTAAAASWVVALDNLSGTVPAWLSDCLCRASTGDGSVKRALYTDSDVAVTSFRRCVIVNGVDLIVDKGDLAERVLPVELPRVTKRRSEDDVNTEWEKARPGVFGALLDLAAKVHHRLPTVTVNDLPRMADFARLLAAVDEVLGTEGLARYRERAQRSAVDTLDAPLIAELVAAGRAFADITGSALLDALTPKGTDWRRPRGWPKNGRAVTGLLTRHAPALRALGWHVEHDQAANHDKVTRWTISPPTTSERGPKSPPQAPQDPQPQVDGPFPCGSGENPFPAAPADNPQRGEHAGNAGNAENPDPQHLGRLTCENGQAGNAGQKSALSLVDGTRLKRGAQPLVTGPGRCYECGCHIELQGHKVGCSAGVA</sequence>
<comment type="caution">
    <text evidence="3">The sequence shown here is derived from an EMBL/GenBank/DDBJ whole genome shotgun (WGS) entry which is preliminary data.</text>
</comment>
<dbReference type="Proteomes" id="UP001172687">
    <property type="component" value="Unassembled WGS sequence"/>
</dbReference>
<protein>
    <submittedName>
        <fullName evidence="3">Toprim domain-containing protein</fullName>
    </submittedName>
</protein>
<feature type="domain" description="Toprim" evidence="2">
    <location>
        <begin position="116"/>
        <end position="202"/>
    </location>
</feature>
<dbReference type="SUPFAM" id="SSF56731">
    <property type="entry name" value="DNA primase core"/>
    <property type="match status" value="1"/>
</dbReference>
<accession>A0ABT8HHU2</accession>
<proteinExistence type="predicted"/>
<dbReference type="InterPro" id="IPR006171">
    <property type="entry name" value="TOPRIM_dom"/>
</dbReference>
<feature type="compositionally biased region" description="Pro residues" evidence="1">
    <location>
        <begin position="707"/>
        <end position="716"/>
    </location>
</feature>
<evidence type="ECO:0000313" key="4">
    <source>
        <dbReference type="Proteomes" id="UP001172687"/>
    </source>
</evidence>
<keyword evidence="4" id="KW-1185">Reference proteome</keyword>
<feature type="compositionally biased region" description="Polar residues" evidence="1">
    <location>
        <begin position="694"/>
        <end position="703"/>
    </location>
</feature>
<dbReference type="InterPro" id="IPR034154">
    <property type="entry name" value="TOPRIM_DnaG/twinkle"/>
</dbReference>
<organism evidence="3 4">
    <name type="scientific">Mycolicibacterium austroafricanum</name>
    <name type="common">Mycobacterium austroafricanum</name>
    <dbReference type="NCBI Taxonomy" id="39687"/>
    <lineage>
        <taxon>Bacteria</taxon>
        <taxon>Bacillati</taxon>
        <taxon>Actinomycetota</taxon>
        <taxon>Actinomycetes</taxon>
        <taxon>Mycobacteriales</taxon>
        <taxon>Mycobacteriaceae</taxon>
        <taxon>Mycolicibacterium</taxon>
    </lineage>
</organism>
<dbReference type="Pfam" id="PF13362">
    <property type="entry name" value="Toprim_3"/>
    <property type="match status" value="1"/>
</dbReference>
<evidence type="ECO:0000256" key="1">
    <source>
        <dbReference type="SAM" id="MobiDB-lite"/>
    </source>
</evidence>
<gene>
    <name evidence="3" type="ORF">QYF68_21205</name>
</gene>
<dbReference type="RefSeq" id="WP_301161632.1">
    <property type="nucleotide sequence ID" value="NZ_JAUHTC010000072.1"/>
</dbReference>
<reference evidence="3" key="1">
    <citation type="submission" date="2023-07" db="EMBL/GenBank/DDBJ databases">
        <title>Degradation of tert-butanol by M. austroafricanum TBA100.</title>
        <authorList>
            <person name="Helbich S."/>
            <person name="Vainshtein Y."/>
        </authorList>
    </citation>
    <scope>NUCLEOTIDE SEQUENCE</scope>
    <source>
        <strain evidence="3">TBA100</strain>
    </source>
</reference>
<feature type="region of interest" description="Disordered" evidence="1">
    <location>
        <begin position="1"/>
        <end position="29"/>
    </location>
</feature>
<evidence type="ECO:0000259" key="2">
    <source>
        <dbReference type="Pfam" id="PF13362"/>
    </source>
</evidence>
<dbReference type="CDD" id="cd01029">
    <property type="entry name" value="TOPRIM_primases"/>
    <property type="match status" value="1"/>
</dbReference>
<feature type="region of interest" description="Disordered" evidence="1">
    <location>
        <begin position="689"/>
        <end position="773"/>
    </location>
</feature>
<name>A0ABT8HHU2_MYCAO</name>